<reference evidence="4" key="1">
    <citation type="journal article" date="2023" name="Mol. Phylogenet. Evol.">
        <title>Genome-scale phylogeny and comparative genomics of the fungal order Sordariales.</title>
        <authorList>
            <person name="Hensen N."/>
            <person name="Bonometti L."/>
            <person name="Westerberg I."/>
            <person name="Brannstrom I.O."/>
            <person name="Guillou S."/>
            <person name="Cros-Aarteil S."/>
            <person name="Calhoun S."/>
            <person name="Haridas S."/>
            <person name="Kuo A."/>
            <person name="Mondo S."/>
            <person name="Pangilinan J."/>
            <person name="Riley R."/>
            <person name="LaButti K."/>
            <person name="Andreopoulos B."/>
            <person name="Lipzen A."/>
            <person name="Chen C."/>
            <person name="Yan M."/>
            <person name="Daum C."/>
            <person name="Ng V."/>
            <person name="Clum A."/>
            <person name="Steindorff A."/>
            <person name="Ohm R.A."/>
            <person name="Martin F."/>
            <person name="Silar P."/>
            <person name="Natvig D.O."/>
            <person name="Lalanne C."/>
            <person name="Gautier V."/>
            <person name="Ament-Velasquez S.L."/>
            <person name="Kruys A."/>
            <person name="Hutchinson M.I."/>
            <person name="Powell A.J."/>
            <person name="Barry K."/>
            <person name="Miller A.N."/>
            <person name="Grigoriev I.V."/>
            <person name="Debuchy R."/>
            <person name="Gladieux P."/>
            <person name="Hiltunen Thoren M."/>
            <person name="Johannesson H."/>
        </authorList>
    </citation>
    <scope>NUCLEOTIDE SEQUENCE</scope>
    <source>
        <strain evidence="4">CBS 314.62</strain>
    </source>
</reference>
<dbReference type="Proteomes" id="UP001270362">
    <property type="component" value="Unassembled WGS sequence"/>
</dbReference>
<evidence type="ECO:0000313" key="4">
    <source>
        <dbReference type="EMBL" id="KAK3692344.1"/>
    </source>
</evidence>
<evidence type="ECO:0000256" key="2">
    <source>
        <dbReference type="SAM" id="MobiDB-lite"/>
    </source>
</evidence>
<feature type="region of interest" description="Disordered" evidence="2">
    <location>
        <begin position="18"/>
        <end position="37"/>
    </location>
</feature>
<evidence type="ECO:0000256" key="1">
    <source>
        <dbReference type="ARBA" id="ARBA00007884"/>
    </source>
</evidence>
<evidence type="ECO:0000259" key="3">
    <source>
        <dbReference type="Pfam" id="PF08547"/>
    </source>
</evidence>
<dbReference type="EMBL" id="JAULSO010000001">
    <property type="protein sequence ID" value="KAK3692344.1"/>
    <property type="molecule type" value="Genomic_DNA"/>
</dbReference>
<gene>
    <name evidence="4" type="ORF">B0T22DRAFT_447047</name>
</gene>
<comment type="similarity">
    <text evidence="1">Belongs to the CIA30 family.</text>
</comment>
<dbReference type="GO" id="GO:0051082">
    <property type="term" value="F:unfolded protein binding"/>
    <property type="evidence" value="ECO:0007669"/>
    <property type="project" value="TreeGrafter"/>
</dbReference>
<dbReference type="GO" id="GO:0010257">
    <property type="term" value="P:NADH dehydrogenase complex assembly"/>
    <property type="evidence" value="ECO:0007669"/>
    <property type="project" value="TreeGrafter"/>
</dbReference>
<feature type="region of interest" description="Disordered" evidence="2">
    <location>
        <begin position="195"/>
        <end position="239"/>
    </location>
</feature>
<organism evidence="4 5">
    <name type="scientific">Podospora appendiculata</name>
    <dbReference type="NCBI Taxonomy" id="314037"/>
    <lineage>
        <taxon>Eukaryota</taxon>
        <taxon>Fungi</taxon>
        <taxon>Dikarya</taxon>
        <taxon>Ascomycota</taxon>
        <taxon>Pezizomycotina</taxon>
        <taxon>Sordariomycetes</taxon>
        <taxon>Sordariomycetidae</taxon>
        <taxon>Sordariales</taxon>
        <taxon>Podosporaceae</taxon>
        <taxon>Podospora</taxon>
    </lineage>
</organism>
<dbReference type="AlphaFoldDB" id="A0AAE0XFD8"/>
<dbReference type="PANTHER" id="PTHR13194:SF19">
    <property type="entry name" value="NAD(P)-BINDING ROSSMANN-FOLD SUPERFAMILY PROTEIN"/>
    <property type="match status" value="1"/>
</dbReference>
<keyword evidence="5" id="KW-1185">Reference proteome</keyword>
<dbReference type="SUPFAM" id="SSF49785">
    <property type="entry name" value="Galactose-binding domain-like"/>
    <property type="match status" value="1"/>
</dbReference>
<dbReference type="Pfam" id="PF08547">
    <property type="entry name" value="CIA30"/>
    <property type="match status" value="1"/>
</dbReference>
<evidence type="ECO:0000313" key="5">
    <source>
        <dbReference type="Proteomes" id="UP001270362"/>
    </source>
</evidence>
<dbReference type="PANTHER" id="PTHR13194">
    <property type="entry name" value="COMPLEX I INTERMEDIATE-ASSOCIATED PROTEIN 30"/>
    <property type="match status" value="1"/>
</dbReference>
<sequence length="253" mass="26659">MPAAGHSMVLFGGDGSPWTPTDWTSSDDSVRGGKSRSTLTITTSPPIAIFAGTLDITALGGAGFASQRTVDAHAGFDLSGHDALVVAVHGSARDGKVFTLVLKDAATVRRPDGRQQSSVSWEHDFTYPAVHDGLGGRVVLRFADFKPTYRGKPVGDAEPLDWSSVRRVGITVRSFFGQQEGDFVLPICSITATKHHSKAESTTTTTASSVRKGPRETEAEVEVGAAPGSSSSSSSSRGCLGFISQLWRPKPQA</sequence>
<reference evidence="4" key="2">
    <citation type="submission" date="2023-06" db="EMBL/GenBank/DDBJ databases">
        <authorList>
            <consortium name="Lawrence Berkeley National Laboratory"/>
            <person name="Haridas S."/>
            <person name="Hensen N."/>
            <person name="Bonometti L."/>
            <person name="Westerberg I."/>
            <person name="Brannstrom I.O."/>
            <person name="Guillou S."/>
            <person name="Cros-Aarteil S."/>
            <person name="Calhoun S."/>
            <person name="Kuo A."/>
            <person name="Mondo S."/>
            <person name="Pangilinan J."/>
            <person name="Riley R."/>
            <person name="Labutti K."/>
            <person name="Andreopoulos B."/>
            <person name="Lipzen A."/>
            <person name="Chen C."/>
            <person name="Yanf M."/>
            <person name="Daum C."/>
            <person name="Ng V."/>
            <person name="Clum A."/>
            <person name="Steindorff A."/>
            <person name="Ohm R."/>
            <person name="Martin F."/>
            <person name="Silar P."/>
            <person name="Natvig D."/>
            <person name="Lalanne C."/>
            <person name="Gautier V."/>
            <person name="Ament-Velasquez S.L."/>
            <person name="Kruys A."/>
            <person name="Hutchinson M.I."/>
            <person name="Powell A.J."/>
            <person name="Barry K."/>
            <person name="Miller A.N."/>
            <person name="Grigoriev I.V."/>
            <person name="Debuchy R."/>
            <person name="Gladieux P."/>
            <person name="Thoren M.H."/>
            <person name="Johannesson H."/>
        </authorList>
    </citation>
    <scope>NUCLEOTIDE SEQUENCE</scope>
    <source>
        <strain evidence="4">CBS 314.62</strain>
    </source>
</reference>
<feature type="compositionally biased region" description="Low complexity" evidence="2">
    <location>
        <begin position="200"/>
        <end position="209"/>
    </location>
</feature>
<accession>A0AAE0XFD8</accession>
<dbReference type="InterPro" id="IPR039131">
    <property type="entry name" value="NDUFAF1"/>
</dbReference>
<feature type="domain" description="NADH:ubiquinone oxidoreductase intermediate-associated protein 30" evidence="3">
    <location>
        <begin position="19"/>
        <end position="187"/>
    </location>
</feature>
<dbReference type="InterPro" id="IPR013857">
    <property type="entry name" value="NADH-UbQ_OxRdtase-assoc_prot30"/>
</dbReference>
<feature type="compositionally biased region" description="Polar residues" evidence="2">
    <location>
        <begin position="18"/>
        <end position="27"/>
    </location>
</feature>
<name>A0AAE0XFD8_9PEZI</name>
<protein>
    <submittedName>
        <fullName evidence="4">Complex I intermediate-associated protein 30-domain-containing protein</fullName>
    </submittedName>
</protein>
<dbReference type="InterPro" id="IPR008979">
    <property type="entry name" value="Galactose-bd-like_sf"/>
</dbReference>
<proteinExistence type="inferred from homology"/>
<comment type="caution">
    <text evidence="4">The sequence shown here is derived from an EMBL/GenBank/DDBJ whole genome shotgun (WGS) entry which is preliminary data.</text>
</comment>